<sequence>MSLPPGTTVMDVHQRKTLKSLAQNNRGLSQCDTAWREFIVREGEAAQNQWVQRFQTSATSRLAGTSAAATGKSKDLDLGAKYAYLSGKYTTNSYSFAPPVTMGNMWSDNKTRTKYTSQNSGNSSLREIENRLARMEVEVKKCRSDSLKLRDDVESIKGSIRTGRVFELKSRTYMKK</sequence>
<proteinExistence type="predicted"/>
<accession>A0A061SA85</accession>
<evidence type="ECO:0000313" key="1">
    <source>
        <dbReference type="EMBL" id="JAC79810.1"/>
    </source>
</evidence>
<dbReference type="EMBL" id="GBEZ01005502">
    <property type="protein sequence ID" value="JAC79810.1"/>
    <property type="molecule type" value="Transcribed_RNA"/>
</dbReference>
<reference evidence="1" key="1">
    <citation type="submission" date="2014-05" db="EMBL/GenBank/DDBJ databases">
        <title>The transcriptome of the halophilic microalga Tetraselmis sp. GSL018 isolated from the Great Salt Lake, Utah.</title>
        <authorList>
            <person name="Jinkerson R.E."/>
            <person name="D'Adamo S."/>
            <person name="Posewitz M.C."/>
        </authorList>
    </citation>
    <scope>NUCLEOTIDE SEQUENCE</scope>
    <source>
        <strain evidence="1">GSL018</strain>
    </source>
</reference>
<gene>
    <name evidence="1" type="ORF">TSPGSL018_11782</name>
</gene>
<name>A0A061SA85_9CHLO</name>
<organism evidence="1">
    <name type="scientific">Tetraselmis sp. GSL018</name>
    <dbReference type="NCBI Taxonomy" id="582737"/>
    <lineage>
        <taxon>Eukaryota</taxon>
        <taxon>Viridiplantae</taxon>
        <taxon>Chlorophyta</taxon>
        <taxon>core chlorophytes</taxon>
        <taxon>Chlorodendrophyceae</taxon>
        <taxon>Chlorodendrales</taxon>
        <taxon>Chlorodendraceae</taxon>
        <taxon>Tetraselmis</taxon>
    </lineage>
</organism>
<protein>
    <submittedName>
        <fullName evidence="1">Uncharacterized protein</fullName>
    </submittedName>
</protein>
<dbReference type="AlphaFoldDB" id="A0A061SA85"/>